<dbReference type="PANTHER" id="PTHR48081">
    <property type="entry name" value="AB HYDROLASE SUPERFAMILY PROTEIN C4A8.06C"/>
    <property type="match status" value="1"/>
</dbReference>
<organism evidence="4 5">
    <name type="scientific">Nibrella saemangeumensis</name>
    <dbReference type="NCBI Taxonomy" id="1084526"/>
    <lineage>
        <taxon>Bacteria</taxon>
        <taxon>Pseudomonadati</taxon>
        <taxon>Bacteroidota</taxon>
        <taxon>Cytophagia</taxon>
        <taxon>Cytophagales</taxon>
        <taxon>Spirosomataceae</taxon>
        <taxon>Nibrella</taxon>
    </lineage>
</organism>
<evidence type="ECO:0000313" key="4">
    <source>
        <dbReference type="EMBL" id="GAA4467009.1"/>
    </source>
</evidence>
<dbReference type="Proteomes" id="UP001501175">
    <property type="component" value="Unassembled WGS sequence"/>
</dbReference>
<proteinExistence type="predicted"/>
<dbReference type="PANTHER" id="PTHR48081:SF6">
    <property type="entry name" value="PEPTIDASE S9 PROLYL OLIGOPEPTIDASE CATALYTIC DOMAIN-CONTAINING PROTEIN"/>
    <property type="match status" value="1"/>
</dbReference>
<evidence type="ECO:0000259" key="3">
    <source>
        <dbReference type="Pfam" id="PF20434"/>
    </source>
</evidence>
<feature type="signal peptide" evidence="2">
    <location>
        <begin position="1"/>
        <end position="20"/>
    </location>
</feature>
<gene>
    <name evidence="4" type="ORF">GCM10023189_49930</name>
</gene>
<sequence>MHLFTKTLALLLLCGWSAQAQQVIPLYSGKAPGSEGWDWQEKESTKNMFNTRVVYNVVSPSLTVYQPQPGTANGTAIVICPGGAFHTLSIDSEGIDVAKWLAAKGVTAFVLKYRVVRSITDDPVAELMPKMRGMKKLDAENAPVVPLAIADGRKAIEYIREHAAQYGVNPTRIGIIGFSAGGTVAAGVAFSYTATNRPAFVAPIYAYTGALDNSKVPADAPPLFVAAATDDQLGFAPQSTKLYNDWIAAGKPAELHMYAKGGHGFGMRKQNLPVDSWIDRFGEWLAFNGLLTKAP</sequence>
<feature type="domain" description="BD-FAE-like" evidence="3">
    <location>
        <begin position="144"/>
        <end position="193"/>
    </location>
</feature>
<feature type="chain" id="PRO_5045359695" evidence="2">
    <location>
        <begin position="21"/>
        <end position="295"/>
    </location>
</feature>
<dbReference type="EMBL" id="BAABHD010000082">
    <property type="protein sequence ID" value="GAA4467009.1"/>
    <property type="molecule type" value="Genomic_DNA"/>
</dbReference>
<dbReference type="InterPro" id="IPR050300">
    <property type="entry name" value="GDXG_lipolytic_enzyme"/>
</dbReference>
<dbReference type="SUPFAM" id="SSF53474">
    <property type="entry name" value="alpha/beta-Hydrolases"/>
    <property type="match status" value="1"/>
</dbReference>
<keyword evidence="2" id="KW-0732">Signal</keyword>
<accession>A0ABP8NJT1</accession>
<dbReference type="InterPro" id="IPR029058">
    <property type="entry name" value="AB_hydrolase_fold"/>
</dbReference>
<protein>
    <submittedName>
        <fullName evidence="4">Alpha/beta hydrolase</fullName>
    </submittedName>
</protein>
<dbReference type="Gene3D" id="3.40.50.1820">
    <property type="entry name" value="alpha/beta hydrolase"/>
    <property type="match status" value="1"/>
</dbReference>
<keyword evidence="5" id="KW-1185">Reference proteome</keyword>
<evidence type="ECO:0000313" key="5">
    <source>
        <dbReference type="Proteomes" id="UP001501175"/>
    </source>
</evidence>
<name>A0ABP8NJT1_9BACT</name>
<keyword evidence="1 4" id="KW-0378">Hydrolase</keyword>
<dbReference type="RefSeq" id="WP_345248219.1">
    <property type="nucleotide sequence ID" value="NZ_BAABHD010000082.1"/>
</dbReference>
<dbReference type="InterPro" id="IPR049492">
    <property type="entry name" value="BD-FAE-like_dom"/>
</dbReference>
<evidence type="ECO:0000256" key="2">
    <source>
        <dbReference type="SAM" id="SignalP"/>
    </source>
</evidence>
<dbReference type="GO" id="GO:0016787">
    <property type="term" value="F:hydrolase activity"/>
    <property type="evidence" value="ECO:0007669"/>
    <property type="project" value="UniProtKB-KW"/>
</dbReference>
<evidence type="ECO:0000256" key="1">
    <source>
        <dbReference type="ARBA" id="ARBA00022801"/>
    </source>
</evidence>
<reference evidence="5" key="1">
    <citation type="journal article" date="2019" name="Int. J. Syst. Evol. Microbiol.">
        <title>The Global Catalogue of Microorganisms (GCM) 10K type strain sequencing project: providing services to taxonomists for standard genome sequencing and annotation.</title>
        <authorList>
            <consortium name="The Broad Institute Genomics Platform"/>
            <consortium name="The Broad Institute Genome Sequencing Center for Infectious Disease"/>
            <person name="Wu L."/>
            <person name="Ma J."/>
        </authorList>
    </citation>
    <scope>NUCLEOTIDE SEQUENCE [LARGE SCALE GENOMIC DNA]</scope>
    <source>
        <strain evidence="5">JCM 17927</strain>
    </source>
</reference>
<comment type="caution">
    <text evidence="4">The sequence shown here is derived from an EMBL/GenBank/DDBJ whole genome shotgun (WGS) entry which is preliminary data.</text>
</comment>
<dbReference type="Pfam" id="PF20434">
    <property type="entry name" value="BD-FAE"/>
    <property type="match status" value="1"/>
</dbReference>